<feature type="compositionally biased region" description="Polar residues" evidence="1">
    <location>
        <begin position="145"/>
        <end position="154"/>
    </location>
</feature>
<evidence type="ECO:0000313" key="2">
    <source>
        <dbReference type="EMBL" id="KAJ6717498.1"/>
    </source>
</evidence>
<protein>
    <submittedName>
        <fullName evidence="2">Uncharacterized protein</fullName>
    </submittedName>
</protein>
<organism evidence="2 3">
    <name type="scientific">Salix purpurea</name>
    <name type="common">Purple osier willow</name>
    <dbReference type="NCBI Taxonomy" id="77065"/>
    <lineage>
        <taxon>Eukaryota</taxon>
        <taxon>Viridiplantae</taxon>
        <taxon>Streptophyta</taxon>
        <taxon>Embryophyta</taxon>
        <taxon>Tracheophyta</taxon>
        <taxon>Spermatophyta</taxon>
        <taxon>Magnoliopsida</taxon>
        <taxon>eudicotyledons</taxon>
        <taxon>Gunneridae</taxon>
        <taxon>Pentapetalae</taxon>
        <taxon>rosids</taxon>
        <taxon>fabids</taxon>
        <taxon>Malpighiales</taxon>
        <taxon>Salicaceae</taxon>
        <taxon>Saliceae</taxon>
        <taxon>Salix</taxon>
    </lineage>
</organism>
<proteinExistence type="predicted"/>
<evidence type="ECO:0000313" key="3">
    <source>
        <dbReference type="Proteomes" id="UP001151532"/>
    </source>
</evidence>
<feature type="compositionally biased region" description="Basic and acidic residues" evidence="1">
    <location>
        <begin position="24"/>
        <end position="38"/>
    </location>
</feature>
<dbReference type="EMBL" id="JAPFFK010000014">
    <property type="protein sequence ID" value="KAJ6717498.1"/>
    <property type="molecule type" value="Genomic_DNA"/>
</dbReference>
<sequence>MNGSLPAVRSAIALATNAPLRRKPMWEERRLTDGEFQRTPRPAKGKGRNPYSPMRLALGDKKRREPDIVAGAGQSNGKENSLGLRSVLLGKPQKRCRPRTSDVEPCSQTIPFKQVSESSKQSTVGTVGQKGANSRKDNQLCLVESQGQEGTPNTGMDIEVGVEEEGSSMPQGGPRILSRVMSPLPRRQL</sequence>
<accession>A0A9Q0TTS2</accession>
<name>A0A9Q0TTS2_SALPP</name>
<reference evidence="2" key="1">
    <citation type="submission" date="2022-11" db="EMBL/GenBank/DDBJ databases">
        <authorList>
            <person name="Hyden B.L."/>
            <person name="Feng K."/>
            <person name="Yates T."/>
            <person name="Jawdy S."/>
            <person name="Smart L.B."/>
            <person name="Muchero W."/>
        </authorList>
    </citation>
    <scope>NUCLEOTIDE SEQUENCE</scope>
    <source>
        <tissue evidence="2">Shoot tip</tissue>
    </source>
</reference>
<feature type="compositionally biased region" description="Polar residues" evidence="1">
    <location>
        <begin position="114"/>
        <end position="126"/>
    </location>
</feature>
<keyword evidence="3" id="KW-1185">Reference proteome</keyword>
<feature type="region of interest" description="Disordered" evidence="1">
    <location>
        <begin position="24"/>
        <end position="54"/>
    </location>
</feature>
<reference evidence="2" key="2">
    <citation type="journal article" date="2023" name="Int. J. Mol. Sci.">
        <title>De Novo Assembly and Annotation of 11 Diverse Shrub Willow (Salix) Genomes Reveals Novel Gene Organization in Sex-Linked Regions.</title>
        <authorList>
            <person name="Hyden B."/>
            <person name="Feng K."/>
            <person name="Yates T.B."/>
            <person name="Jawdy S."/>
            <person name="Cereghino C."/>
            <person name="Smart L.B."/>
            <person name="Muchero W."/>
        </authorList>
    </citation>
    <scope>NUCLEOTIDE SEQUENCE</scope>
    <source>
        <tissue evidence="2">Shoot tip</tissue>
    </source>
</reference>
<evidence type="ECO:0000256" key="1">
    <source>
        <dbReference type="SAM" id="MobiDB-lite"/>
    </source>
</evidence>
<feature type="region of interest" description="Disordered" evidence="1">
    <location>
        <begin position="114"/>
        <end position="189"/>
    </location>
</feature>
<dbReference type="Proteomes" id="UP001151532">
    <property type="component" value="Chromosome 10"/>
</dbReference>
<comment type="caution">
    <text evidence="2">The sequence shown here is derived from an EMBL/GenBank/DDBJ whole genome shotgun (WGS) entry which is preliminary data.</text>
</comment>
<dbReference type="AlphaFoldDB" id="A0A9Q0TTS2"/>
<gene>
    <name evidence="2" type="ORF">OIU79_005642</name>
</gene>